<sequence>MPYPMMESRFSPWEYSQRFCSRFLKYVTSLFHHWNGPFLRGKAECVCRTRKGPAVANCLHVLVSRHESFMVMEQLNTAYDKLTLKQPYGSHKISEHLPEHPFEDIADWKGT</sequence>
<gene>
    <name evidence="1" type="ORF">MANES_07G137650v8</name>
</gene>
<reference evidence="2" key="1">
    <citation type="journal article" date="2016" name="Nat. Biotechnol.">
        <title>Sequencing wild and cultivated cassava and related species reveals extensive interspecific hybridization and genetic diversity.</title>
        <authorList>
            <person name="Bredeson J.V."/>
            <person name="Lyons J.B."/>
            <person name="Prochnik S.E."/>
            <person name="Wu G.A."/>
            <person name="Ha C.M."/>
            <person name="Edsinger-Gonzales E."/>
            <person name="Grimwood J."/>
            <person name="Schmutz J."/>
            <person name="Rabbi I.Y."/>
            <person name="Egesi C."/>
            <person name="Nauluvula P."/>
            <person name="Lebot V."/>
            <person name="Ndunguru J."/>
            <person name="Mkamilo G."/>
            <person name="Bart R.S."/>
            <person name="Setter T.L."/>
            <person name="Gleadow R.M."/>
            <person name="Kulakow P."/>
            <person name="Ferguson M.E."/>
            <person name="Rounsley S."/>
            <person name="Rokhsar D.S."/>
        </authorList>
    </citation>
    <scope>NUCLEOTIDE SEQUENCE [LARGE SCALE GENOMIC DNA]</scope>
    <source>
        <strain evidence="2">cv. AM560-2</strain>
    </source>
</reference>
<protein>
    <submittedName>
        <fullName evidence="1">Uncharacterized protein</fullName>
    </submittedName>
</protein>
<evidence type="ECO:0000313" key="1">
    <source>
        <dbReference type="EMBL" id="KAG8651530.1"/>
    </source>
</evidence>
<name>A0ACB7HHS8_MANES</name>
<keyword evidence="2" id="KW-1185">Reference proteome</keyword>
<accession>A0ACB7HHS8</accession>
<organism evidence="1 2">
    <name type="scientific">Manihot esculenta</name>
    <name type="common">Cassava</name>
    <name type="synonym">Jatropha manihot</name>
    <dbReference type="NCBI Taxonomy" id="3983"/>
    <lineage>
        <taxon>Eukaryota</taxon>
        <taxon>Viridiplantae</taxon>
        <taxon>Streptophyta</taxon>
        <taxon>Embryophyta</taxon>
        <taxon>Tracheophyta</taxon>
        <taxon>Spermatophyta</taxon>
        <taxon>Magnoliopsida</taxon>
        <taxon>eudicotyledons</taxon>
        <taxon>Gunneridae</taxon>
        <taxon>Pentapetalae</taxon>
        <taxon>rosids</taxon>
        <taxon>fabids</taxon>
        <taxon>Malpighiales</taxon>
        <taxon>Euphorbiaceae</taxon>
        <taxon>Crotonoideae</taxon>
        <taxon>Manihoteae</taxon>
        <taxon>Manihot</taxon>
    </lineage>
</organism>
<dbReference type="EMBL" id="CM004393">
    <property type="protein sequence ID" value="KAG8651530.1"/>
    <property type="molecule type" value="Genomic_DNA"/>
</dbReference>
<proteinExistence type="predicted"/>
<comment type="caution">
    <text evidence="1">The sequence shown here is derived from an EMBL/GenBank/DDBJ whole genome shotgun (WGS) entry which is preliminary data.</text>
</comment>
<dbReference type="Proteomes" id="UP000091857">
    <property type="component" value="Chromosome 7"/>
</dbReference>
<evidence type="ECO:0000313" key="2">
    <source>
        <dbReference type="Proteomes" id="UP000091857"/>
    </source>
</evidence>